<evidence type="ECO:0000256" key="1">
    <source>
        <dbReference type="SAM" id="SignalP"/>
    </source>
</evidence>
<keyword evidence="3" id="KW-1185">Reference proteome</keyword>
<dbReference type="InParanoid" id="A0A5N4A3V5"/>
<reference evidence="2 3" key="1">
    <citation type="journal article" date="2018" name="Elife">
        <title>Firefly genomes illuminate parallel origins of bioluminescence in beetles.</title>
        <authorList>
            <person name="Fallon T.R."/>
            <person name="Lower S.E."/>
            <person name="Chang C.H."/>
            <person name="Bessho-Uehara M."/>
            <person name="Martin G.J."/>
            <person name="Bewick A.J."/>
            <person name="Behringer M."/>
            <person name="Debat H.J."/>
            <person name="Wong I."/>
            <person name="Day J.C."/>
            <person name="Suvorov A."/>
            <person name="Silva C.J."/>
            <person name="Stanger-Hall K.F."/>
            <person name="Hall D.W."/>
            <person name="Schmitz R.J."/>
            <person name="Nelson D.R."/>
            <person name="Lewis S.M."/>
            <person name="Shigenobu S."/>
            <person name="Bybee S.M."/>
            <person name="Larracuente A.M."/>
            <person name="Oba Y."/>
            <person name="Weng J.K."/>
        </authorList>
    </citation>
    <scope>NUCLEOTIDE SEQUENCE [LARGE SCALE GENOMIC DNA]</scope>
    <source>
        <strain evidence="2">1611_PpyrPB1</strain>
        <tissue evidence="2">Whole body</tissue>
    </source>
</reference>
<feature type="chain" id="PRO_5024455302" evidence="1">
    <location>
        <begin position="19"/>
        <end position="189"/>
    </location>
</feature>
<accession>A0A5N4A3V5</accession>
<dbReference type="OrthoDB" id="6767006at2759"/>
<name>A0A5N4A3V5_PHOPY</name>
<dbReference type="SMART" id="SM00696">
    <property type="entry name" value="DM9"/>
    <property type="match status" value="1"/>
</dbReference>
<dbReference type="PANTHER" id="PTHR31649">
    <property type="entry name" value="AGAP009604-PA"/>
    <property type="match status" value="1"/>
</dbReference>
<proteinExistence type="predicted"/>
<dbReference type="PANTHER" id="PTHR31649:SF10">
    <property type="entry name" value="IP19903P-RELATED"/>
    <property type="match status" value="1"/>
</dbReference>
<protein>
    <submittedName>
        <fullName evidence="2">Uncharacterized protein</fullName>
    </submittedName>
</protein>
<dbReference type="InterPro" id="IPR006616">
    <property type="entry name" value="DM9_repeat"/>
</dbReference>
<dbReference type="Pfam" id="PF11901">
    <property type="entry name" value="DM9"/>
    <property type="match status" value="1"/>
</dbReference>
<feature type="signal peptide" evidence="1">
    <location>
        <begin position="1"/>
        <end position="18"/>
    </location>
</feature>
<sequence length="189" mass="21376">MFRVVVTIVFCAAHFAQGDPLGYYWRDFDGSIPPDAYPGGLDVRNQSIYIGQVYATYLIPAKIYQNDSTAYHEYGGKEFGVKENIMILCTEQPELFEWIKTDNDHIHEITDKYLVKGGYEPGCTTYIGRVLIRGELSIGKALADNSPQHAGLHVTRNGRGFRFSSFEVLSFSPNPRDLIDVRYKAPKVQ</sequence>
<dbReference type="EMBL" id="VVIM01000010">
    <property type="protein sequence ID" value="KAB0792024.1"/>
    <property type="molecule type" value="Genomic_DNA"/>
</dbReference>
<gene>
    <name evidence="2" type="ORF">PPYR_13985</name>
</gene>
<dbReference type="AlphaFoldDB" id="A0A5N4A3V5"/>
<organism evidence="2 3">
    <name type="scientific">Photinus pyralis</name>
    <name type="common">Common eastern firefly</name>
    <name type="synonym">Lampyris pyralis</name>
    <dbReference type="NCBI Taxonomy" id="7054"/>
    <lineage>
        <taxon>Eukaryota</taxon>
        <taxon>Metazoa</taxon>
        <taxon>Ecdysozoa</taxon>
        <taxon>Arthropoda</taxon>
        <taxon>Hexapoda</taxon>
        <taxon>Insecta</taxon>
        <taxon>Pterygota</taxon>
        <taxon>Neoptera</taxon>
        <taxon>Endopterygota</taxon>
        <taxon>Coleoptera</taxon>
        <taxon>Polyphaga</taxon>
        <taxon>Elateriformia</taxon>
        <taxon>Elateroidea</taxon>
        <taxon>Lampyridae</taxon>
        <taxon>Lampyrinae</taxon>
        <taxon>Photinus</taxon>
    </lineage>
</organism>
<comment type="caution">
    <text evidence="2">The sequence shown here is derived from an EMBL/GenBank/DDBJ whole genome shotgun (WGS) entry which is preliminary data.</text>
</comment>
<evidence type="ECO:0000313" key="2">
    <source>
        <dbReference type="EMBL" id="KAB0792024.1"/>
    </source>
</evidence>
<keyword evidence="1" id="KW-0732">Signal</keyword>
<evidence type="ECO:0000313" key="3">
    <source>
        <dbReference type="Proteomes" id="UP000327044"/>
    </source>
</evidence>
<dbReference type="Proteomes" id="UP000327044">
    <property type="component" value="Unassembled WGS sequence"/>
</dbReference>